<sequence>MESSEQRGDARWAPGGGVLTGSTDPDGCGHGGSGASYGGDGSLDCGGGSGYNGCNDYECYIRDENGGAPPMLSEGTALPMFDEMRPSVVVWDGDIEHDVNYHGGLLDLLAHGEEHLVDKKMISIANPDIHHEPPHVNGIHFPFELGVDAAYDGFEGISPSHMVLNDDMPHDRDLHDGLL</sequence>
<reference evidence="2 3" key="1">
    <citation type="submission" date="2020-05" db="EMBL/GenBank/DDBJ databases">
        <title>WGS assembly of Panicum virgatum.</title>
        <authorList>
            <person name="Lovell J.T."/>
            <person name="Jenkins J."/>
            <person name="Shu S."/>
            <person name="Juenger T.E."/>
            <person name="Schmutz J."/>
        </authorList>
    </citation>
    <scope>NUCLEOTIDE SEQUENCE [LARGE SCALE GENOMIC DNA]</scope>
    <source>
        <strain evidence="3">cv. AP13</strain>
    </source>
</reference>
<gene>
    <name evidence="2" type="ORF">PVAP13_4KG183699</name>
</gene>
<feature type="compositionally biased region" description="Basic and acidic residues" evidence="1">
    <location>
        <begin position="1"/>
        <end position="10"/>
    </location>
</feature>
<dbReference type="EMBL" id="CM029043">
    <property type="protein sequence ID" value="KAG2610186.1"/>
    <property type="molecule type" value="Genomic_DNA"/>
</dbReference>
<proteinExistence type="predicted"/>
<organism evidence="2 3">
    <name type="scientific">Panicum virgatum</name>
    <name type="common">Blackwell switchgrass</name>
    <dbReference type="NCBI Taxonomy" id="38727"/>
    <lineage>
        <taxon>Eukaryota</taxon>
        <taxon>Viridiplantae</taxon>
        <taxon>Streptophyta</taxon>
        <taxon>Embryophyta</taxon>
        <taxon>Tracheophyta</taxon>
        <taxon>Spermatophyta</taxon>
        <taxon>Magnoliopsida</taxon>
        <taxon>Liliopsida</taxon>
        <taxon>Poales</taxon>
        <taxon>Poaceae</taxon>
        <taxon>PACMAD clade</taxon>
        <taxon>Panicoideae</taxon>
        <taxon>Panicodae</taxon>
        <taxon>Paniceae</taxon>
        <taxon>Panicinae</taxon>
        <taxon>Panicum</taxon>
        <taxon>Panicum sect. Hiantes</taxon>
    </lineage>
</organism>
<keyword evidence="3" id="KW-1185">Reference proteome</keyword>
<accession>A0A8T0TN06</accession>
<evidence type="ECO:0000313" key="3">
    <source>
        <dbReference type="Proteomes" id="UP000823388"/>
    </source>
</evidence>
<comment type="caution">
    <text evidence="2">The sequence shown here is derived from an EMBL/GenBank/DDBJ whole genome shotgun (WGS) entry which is preliminary data.</text>
</comment>
<protein>
    <submittedName>
        <fullName evidence="2">Uncharacterized protein</fullName>
    </submittedName>
</protein>
<dbReference type="Proteomes" id="UP000823388">
    <property type="component" value="Chromosome 4K"/>
</dbReference>
<feature type="region of interest" description="Disordered" evidence="1">
    <location>
        <begin position="1"/>
        <end position="27"/>
    </location>
</feature>
<evidence type="ECO:0000313" key="2">
    <source>
        <dbReference type="EMBL" id="KAG2610186.1"/>
    </source>
</evidence>
<evidence type="ECO:0000256" key="1">
    <source>
        <dbReference type="SAM" id="MobiDB-lite"/>
    </source>
</evidence>
<dbReference type="AlphaFoldDB" id="A0A8T0TN06"/>
<name>A0A8T0TN06_PANVG</name>